<evidence type="ECO:0000313" key="3">
    <source>
        <dbReference type="Proteomes" id="UP000722485"/>
    </source>
</evidence>
<reference evidence="2" key="1">
    <citation type="submission" date="2020-03" db="EMBL/GenBank/DDBJ databases">
        <title>Draft Genome Sequence of Cylindrodendrum hubeiense.</title>
        <authorList>
            <person name="Buettner E."/>
            <person name="Kellner H."/>
        </authorList>
    </citation>
    <scope>NUCLEOTIDE SEQUENCE</scope>
    <source>
        <strain evidence="2">IHI 201604</strain>
    </source>
</reference>
<keyword evidence="3" id="KW-1185">Reference proteome</keyword>
<sequence length="406" mass="45544">MTKILDILTKPNVDIDSSQVSPGTKISIENALGPEDWKPWTGFEYSTLSGIFNWDLSKDCHGSAEQVPLLKDNDTLEDVLDRFEIPIVNCCLGSQTGTAHLVRKNSGESANCKPDWSTVSRSHLDAHSCFKNILPGYTKLNNTLRSNIKEGSKREWQSAIVTIMTYMAYHGSRYGFIITDGCLVALRITRKPTGPEISNESIRHSTAAPSSYPIELSPRGDNPPDYEDNDPLQWEYMRPEYVIIPWGASGPGQLTIKLALWFLAMMSTNGDRHIDYSYPSLDSWRWDRNGFVHNTSGARKYQLFPGDMFQDRDPEKMARHERQAQDAQNRQQLQLEWEAPGHTGPRIVYDFQSEGRYAGCSGVRRPKEERLSRASGSSKTGERVGKSAARTILTCLGAALQAMAFS</sequence>
<dbReference type="OrthoDB" id="4367324at2759"/>
<protein>
    <submittedName>
        <fullName evidence="2">Uncharacterized protein</fullName>
    </submittedName>
</protein>
<gene>
    <name evidence="2" type="ORF">G7Z17_g3594</name>
</gene>
<dbReference type="EMBL" id="JAANBB010000045">
    <property type="protein sequence ID" value="KAF7553468.1"/>
    <property type="molecule type" value="Genomic_DNA"/>
</dbReference>
<feature type="region of interest" description="Disordered" evidence="1">
    <location>
        <begin position="195"/>
        <end position="226"/>
    </location>
</feature>
<comment type="caution">
    <text evidence="2">The sequence shown here is derived from an EMBL/GenBank/DDBJ whole genome shotgun (WGS) entry which is preliminary data.</text>
</comment>
<organism evidence="2 3">
    <name type="scientific">Cylindrodendrum hubeiense</name>
    <dbReference type="NCBI Taxonomy" id="595255"/>
    <lineage>
        <taxon>Eukaryota</taxon>
        <taxon>Fungi</taxon>
        <taxon>Dikarya</taxon>
        <taxon>Ascomycota</taxon>
        <taxon>Pezizomycotina</taxon>
        <taxon>Sordariomycetes</taxon>
        <taxon>Hypocreomycetidae</taxon>
        <taxon>Hypocreales</taxon>
        <taxon>Nectriaceae</taxon>
        <taxon>Cylindrodendrum</taxon>
    </lineage>
</organism>
<dbReference type="AlphaFoldDB" id="A0A9P5LAM3"/>
<dbReference type="Proteomes" id="UP000722485">
    <property type="component" value="Unassembled WGS sequence"/>
</dbReference>
<accession>A0A9P5LAM3</accession>
<evidence type="ECO:0000256" key="1">
    <source>
        <dbReference type="SAM" id="MobiDB-lite"/>
    </source>
</evidence>
<feature type="region of interest" description="Disordered" evidence="1">
    <location>
        <begin position="360"/>
        <end position="384"/>
    </location>
</feature>
<evidence type="ECO:0000313" key="2">
    <source>
        <dbReference type="EMBL" id="KAF7553468.1"/>
    </source>
</evidence>
<proteinExistence type="predicted"/>
<name>A0A9P5LAM3_9HYPO</name>